<dbReference type="OrthoDB" id="9944809at2759"/>
<evidence type="ECO:0000256" key="8">
    <source>
        <dbReference type="SAM" id="MobiDB-lite"/>
    </source>
</evidence>
<dbReference type="GeneTree" id="ENSGT00390000015968"/>
<evidence type="ECO:0000313" key="10">
    <source>
        <dbReference type="Ensembl" id="ENSSFOP00015007379.1"/>
    </source>
</evidence>
<feature type="region of interest" description="Disordered" evidence="8">
    <location>
        <begin position="1"/>
        <end position="57"/>
    </location>
</feature>
<dbReference type="Proteomes" id="UP000694397">
    <property type="component" value="Chromosome 5"/>
</dbReference>
<evidence type="ECO:0000256" key="9">
    <source>
        <dbReference type="SAM" id="Phobius"/>
    </source>
</evidence>
<evidence type="ECO:0000256" key="1">
    <source>
        <dbReference type="ARBA" id="ARBA00004236"/>
    </source>
</evidence>
<evidence type="ECO:0000256" key="7">
    <source>
        <dbReference type="SAM" id="Coils"/>
    </source>
</evidence>
<dbReference type="Gene3D" id="1.10.287.1490">
    <property type="match status" value="2"/>
</dbReference>
<dbReference type="RefSeq" id="XP_018621216.1">
    <property type="nucleotide sequence ID" value="XM_018765700.2"/>
</dbReference>
<evidence type="ECO:0000256" key="2">
    <source>
        <dbReference type="ARBA" id="ARBA00004496"/>
    </source>
</evidence>
<feature type="coiled-coil region" evidence="7">
    <location>
        <begin position="492"/>
        <end position="550"/>
    </location>
</feature>
<feature type="coiled-coil region" evidence="7">
    <location>
        <begin position="106"/>
        <end position="168"/>
    </location>
</feature>
<feature type="compositionally biased region" description="Gly residues" evidence="8">
    <location>
        <begin position="32"/>
        <end position="41"/>
    </location>
</feature>
<comment type="subcellular location">
    <subcellularLocation>
        <location evidence="1">Cell membrane</location>
    </subcellularLocation>
    <subcellularLocation>
        <location evidence="2">Cytoplasm</location>
    </subcellularLocation>
</comment>
<dbReference type="GO" id="GO:0005737">
    <property type="term" value="C:cytoplasm"/>
    <property type="evidence" value="ECO:0007669"/>
    <property type="project" value="UniProtKB-SubCell"/>
</dbReference>
<keyword evidence="6 9" id="KW-0472">Membrane</keyword>
<feature type="transmembrane region" description="Helical" evidence="9">
    <location>
        <begin position="64"/>
        <end position="85"/>
    </location>
</feature>
<keyword evidence="3" id="KW-1003">Cell membrane</keyword>
<evidence type="ECO:0000313" key="11">
    <source>
        <dbReference type="Proteomes" id="UP000694397"/>
    </source>
</evidence>
<reference evidence="10" key="2">
    <citation type="submission" date="2025-08" db="UniProtKB">
        <authorList>
            <consortium name="Ensembl"/>
        </authorList>
    </citation>
    <scope>IDENTIFICATION</scope>
</reference>
<proteinExistence type="predicted"/>
<feature type="compositionally biased region" description="Low complexity" evidence="8">
    <location>
        <begin position="8"/>
        <end position="19"/>
    </location>
</feature>
<dbReference type="PANTHER" id="PTHR45161:SF1">
    <property type="entry name" value="CYTOSKELETON-ASSOCIATED PROTEIN 4"/>
    <property type="match status" value="1"/>
</dbReference>
<dbReference type="PANTHER" id="PTHR45161">
    <property type="entry name" value="CYTOSKELETON-ASSOCIATED PROTEIN 4"/>
    <property type="match status" value="1"/>
</dbReference>
<reference evidence="10" key="3">
    <citation type="submission" date="2025-09" db="UniProtKB">
        <authorList>
            <consortium name="Ensembl"/>
        </authorList>
    </citation>
    <scope>IDENTIFICATION</scope>
</reference>
<dbReference type="CTD" id="10970"/>
<accession>A0A8C9UZT6</accession>
<dbReference type="KEGG" id="sfm:108942377"/>
<dbReference type="Ensembl" id="ENSSFOT00015007489.2">
    <property type="protein sequence ID" value="ENSSFOP00015007379.1"/>
    <property type="gene ID" value="ENSSFOG00015004870.2"/>
</dbReference>
<keyword evidence="7" id="KW-0175">Coiled coil</keyword>
<keyword evidence="9" id="KW-1133">Transmembrane helix</keyword>
<feature type="coiled-coil region" evidence="7">
    <location>
        <begin position="339"/>
        <end position="430"/>
    </location>
</feature>
<evidence type="ECO:0000256" key="6">
    <source>
        <dbReference type="ARBA" id="ARBA00023136"/>
    </source>
</evidence>
<reference evidence="10 11" key="1">
    <citation type="submission" date="2019-04" db="EMBL/GenBank/DDBJ databases">
        <authorList>
            <consortium name="Wellcome Sanger Institute Data Sharing"/>
        </authorList>
    </citation>
    <scope>NUCLEOTIDE SEQUENCE [LARGE SCALE GENOMIC DNA]</scope>
</reference>
<keyword evidence="11" id="KW-1185">Reference proteome</keyword>
<evidence type="ECO:0000256" key="5">
    <source>
        <dbReference type="ARBA" id="ARBA00022553"/>
    </source>
</evidence>
<dbReference type="GeneID" id="108942377"/>
<dbReference type="SUPFAM" id="SSF57997">
    <property type="entry name" value="Tropomyosin"/>
    <property type="match status" value="1"/>
</dbReference>
<keyword evidence="5" id="KW-0597">Phosphoprotein</keyword>
<evidence type="ECO:0000256" key="4">
    <source>
        <dbReference type="ARBA" id="ARBA00022490"/>
    </source>
</evidence>
<protein>
    <submittedName>
        <fullName evidence="10">Cytoskeleton associated protein 4</fullName>
    </submittedName>
</protein>
<dbReference type="GO" id="GO:0005886">
    <property type="term" value="C:plasma membrane"/>
    <property type="evidence" value="ECO:0007669"/>
    <property type="project" value="UniProtKB-SubCell"/>
</dbReference>
<keyword evidence="9" id="KW-0812">Transmembrane</keyword>
<evidence type="ECO:0000256" key="3">
    <source>
        <dbReference type="ARBA" id="ARBA00022475"/>
    </source>
</evidence>
<name>A0A8C9UZT6_SCLFO</name>
<organism evidence="10 11">
    <name type="scientific">Scleropages formosus</name>
    <name type="common">Asian bonytongue</name>
    <name type="synonym">Osteoglossum formosum</name>
    <dbReference type="NCBI Taxonomy" id="113540"/>
    <lineage>
        <taxon>Eukaryota</taxon>
        <taxon>Metazoa</taxon>
        <taxon>Chordata</taxon>
        <taxon>Craniata</taxon>
        <taxon>Vertebrata</taxon>
        <taxon>Euteleostomi</taxon>
        <taxon>Actinopterygii</taxon>
        <taxon>Neopterygii</taxon>
        <taxon>Teleostei</taxon>
        <taxon>Osteoglossocephala</taxon>
        <taxon>Osteoglossomorpha</taxon>
        <taxon>Osteoglossiformes</taxon>
        <taxon>Osteoglossidae</taxon>
        <taxon>Scleropages</taxon>
    </lineage>
</organism>
<gene>
    <name evidence="10" type="primary">CKAP4</name>
</gene>
<sequence>MTVKQRNKNAASEKNSSSSPDDVAKKSSKSSHGGGGGGGGSPVPVPGPAPAPAAVSGGGGSAGFLGSLVAYLFLAASVGFAAFLLQRVREEVAQLSSKSDISFLRSSELDAKMNALRQQVDAMKETASGYDSTFSNMRAELDSVGQVQRRGEAETRRVEEALQRLQKEILKDLSDGIQEVKQTRQRDFSSLERSIDERLAELSGSIGESVAGVAEVQAETHSQLQDLRARLEGLADPVALRQELQGVVASVAELQTSTAAVGKTTDSLTEQISAVGAELQTRNKEVASQSEEIGSVRAMVQSTAGTLRQSLSAVEVTVQALSDQTQNLQMGIDGAAGGLQSLERELRGALEQSERSTEDLQARMRIVEESTDAVAASLTEQAAKLESSLSKYESHENRLAALARDADSTFVAAQKEVRQLQANLQEVNHTQQSLGNLLGVHKTDLAELQSTVTALDSKQTELVSRLSSQTQQIEDWEQRVGLLGDEMRGSQLSDLKASVSQLESDLKQLRTAVDSLVVHSVKVERHQEAITSLQRDLEETRAALKAQSGEGEGLDKE</sequence>
<dbReference type="AlphaFoldDB" id="A0A8C9UZT6"/>
<keyword evidence="4" id="KW-0963">Cytoplasm</keyword>